<reference evidence="11 12" key="1">
    <citation type="submission" date="2023-09" db="EMBL/GenBank/DDBJ databases">
        <authorList>
            <person name="Wang M."/>
        </authorList>
    </citation>
    <scope>NUCLEOTIDE SEQUENCE [LARGE SCALE GENOMIC DNA]</scope>
    <source>
        <strain evidence="11">GT-2023</strain>
        <tissue evidence="11">Liver</tissue>
    </source>
</reference>
<dbReference type="EMBL" id="JAYMGO010000017">
    <property type="protein sequence ID" value="KAL1257780.1"/>
    <property type="molecule type" value="Genomic_DNA"/>
</dbReference>
<organism evidence="11 12">
    <name type="scientific">Cirrhinus molitorella</name>
    <name type="common">mud carp</name>
    <dbReference type="NCBI Taxonomy" id="172907"/>
    <lineage>
        <taxon>Eukaryota</taxon>
        <taxon>Metazoa</taxon>
        <taxon>Chordata</taxon>
        <taxon>Craniata</taxon>
        <taxon>Vertebrata</taxon>
        <taxon>Euteleostomi</taxon>
        <taxon>Actinopterygii</taxon>
        <taxon>Neopterygii</taxon>
        <taxon>Teleostei</taxon>
        <taxon>Ostariophysi</taxon>
        <taxon>Cypriniformes</taxon>
        <taxon>Cyprinidae</taxon>
        <taxon>Labeoninae</taxon>
        <taxon>Labeonini</taxon>
        <taxon>Cirrhinus</taxon>
    </lineage>
</organism>
<dbReference type="PANTHER" id="PTHR22776:SF12">
    <property type="entry name" value="MYELIN AND LYMPHOCYTE PROTEIN"/>
    <property type="match status" value="1"/>
</dbReference>
<proteinExistence type="inferred from homology"/>
<dbReference type="PRINTS" id="PR01884">
    <property type="entry name" value="MALPROTEIN"/>
</dbReference>
<evidence type="ECO:0000256" key="5">
    <source>
        <dbReference type="ARBA" id="ARBA00023288"/>
    </source>
</evidence>
<evidence type="ECO:0000313" key="12">
    <source>
        <dbReference type="Proteomes" id="UP001558613"/>
    </source>
</evidence>
<keyword evidence="12" id="KW-1185">Reference proteome</keyword>
<evidence type="ECO:0000313" key="11">
    <source>
        <dbReference type="EMBL" id="KAL1257780.1"/>
    </source>
</evidence>
<protein>
    <recommendedName>
        <fullName evidence="7">Myelin and lymphocyte protein</fullName>
    </recommendedName>
</protein>
<name>A0ABR3LY17_9TELE</name>
<feature type="transmembrane region" description="Helical" evidence="9">
    <location>
        <begin position="83"/>
        <end position="100"/>
    </location>
</feature>
<dbReference type="PANTHER" id="PTHR22776">
    <property type="entry name" value="MARVEL-CONTAINING POTENTIAL LIPID RAFT-ASSOCIATED PROTEIN"/>
    <property type="match status" value="1"/>
</dbReference>
<evidence type="ECO:0000256" key="9">
    <source>
        <dbReference type="SAM" id="Phobius"/>
    </source>
</evidence>
<feature type="transmembrane region" description="Helical" evidence="9">
    <location>
        <begin position="112"/>
        <end position="135"/>
    </location>
</feature>
<evidence type="ECO:0000256" key="4">
    <source>
        <dbReference type="ARBA" id="ARBA00023136"/>
    </source>
</evidence>
<evidence type="ECO:0000256" key="8">
    <source>
        <dbReference type="PROSITE-ProRule" id="PRU00581"/>
    </source>
</evidence>
<dbReference type="Pfam" id="PF01284">
    <property type="entry name" value="MARVEL"/>
    <property type="match status" value="1"/>
</dbReference>
<gene>
    <name evidence="11" type="ORF">QQF64_011024</name>
</gene>
<keyword evidence="4 8" id="KW-0472">Membrane</keyword>
<keyword evidence="3 9" id="KW-1133">Transmembrane helix</keyword>
<comment type="caution">
    <text evidence="11">The sequence shown here is derived from an EMBL/GenBank/DDBJ whole genome shotgun (WGS) entry which is preliminary data.</text>
</comment>
<evidence type="ECO:0000256" key="2">
    <source>
        <dbReference type="ARBA" id="ARBA00022692"/>
    </source>
</evidence>
<feature type="domain" description="MARVEL" evidence="10">
    <location>
        <begin position="76"/>
        <end position="206"/>
    </location>
</feature>
<accession>A0ABR3LY17</accession>
<dbReference type="InterPro" id="IPR008253">
    <property type="entry name" value="Marvel"/>
</dbReference>
<keyword evidence="2 8" id="KW-0812">Transmembrane</keyword>
<comment type="subcellular location">
    <subcellularLocation>
        <location evidence="1">Membrane</location>
        <topology evidence="1">Multi-pass membrane protein</topology>
    </subcellularLocation>
</comment>
<evidence type="ECO:0000256" key="7">
    <source>
        <dbReference type="ARBA" id="ARBA00039981"/>
    </source>
</evidence>
<evidence type="ECO:0000256" key="6">
    <source>
        <dbReference type="ARBA" id="ARBA00034721"/>
    </source>
</evidence>
<evidence type="ECO:0000256" key="1">
    <source>
        <dbReference type="ARBA" id="ARBA00004141"/>
    </source>
</evidence>
<dbReference type="Proteomes" id="UP001558613">
    <property type="component" value="Unassembled WGS sequence"/>
</dbReference>
<feature type="transmembrane region" description="Helical" evidence="9">
    <location>
        <begin position="147"/>
        <end position="168"/>
    </location>
</feature>
<dbReference type="InterPro" id="IPR050578">
    <property type="entry name" value="MARVEL-CKLF_proteins"/>
</dbReference>
<evidence type="ECO:0000259" key="10">
    <source>
        <dbReference type="PROSITE" id="PS51225"/>
    </source>
</evidence>
<feature type="transmembrane region" description="Helical" evidence="9">
    <location>
        <begin position="180"/>
        <end position="203"/>
    </location>
</feature>
<sequence length="208" mass="23325">MTRPGDLLLWVEGNVLTELYRIGNQIRRETNRHCLELCNTTSVPMSNQVCVCVSSSDTRSASHSDKVSMMPSGCKIFTTMPDILFIPEFVFGGLVWTLVASTKVDPANPQGWVMFVSLFCFLITTVWFFIFVTGINQSSIWPSLDVGYHAIGASFYLSAAVLLANVTIKNQETFRNYRTDIAAVVMAFIATLLYWIHAILSAFRWKSS</sequence>
<dbReference type="PROSITE" id="PS51225">
    <property type="entry name" value="MARVEL"/>
    <property type="match status" value="1"/>
</dbReference>
<evidence type="ECO:0000256" key="3">
    <source>
        <dbReference type="ARBA" id="ARBA00022989"/>
    </source>
</evidence>
<comment type="similarity">
    <text evidence="6">Belongs to the MAL family.</text>
</comment>
<dbReference type="InterPro" id="IPR013295">
    <property type="entry name" value="MAL"/>
</dbReference>
<keyword evidence="5" id="KW-0449">Lipoprotein</keyword>